<organism evidence="1 2">
    <name type="scientific">Tolypocladium paradoxum</name>
    <dbReference type="NCBI Taxonomy" id="94208"/>
    <lineage>
        <taxon>Eukaryota</taxon>
        <taxon>Fungi</taxon>
        <taxon>Dikarya</taxon>
        <taxon>Ascomycota</taxon>
        <taxon>Pezizomycotina</taxon>
        <taxon>Sordariomycetes</taxon>
        <taxon>Hypocreomycetidae</taxon>
        <taxon>Hypocreales</taxon>
        <taxon>Ophiocordycipitaceae</taxon>
        <taxon>Tolypocladium</taxon>
    </lineage>
</organism>
<proteinExistence type="predicted"/>
<evidence type="ECO:0000313" key="1">
    <source>
        <dbReference type="EMBL" id="POR39535.1"/>
    </source>
</evidence>
<dbReference type="AlphaFoldDB" id="A0A2S4LAR6"/>
<name>A0A2S4LAR6_9HYPO</name>
<protein>
    <submittedName>
        <fullName evidence="1">Uncharacterized protein</fullName>
    </submittedName>
</protein>
<dbReference type="EMBL" id="PKSG01000033">
    <property type="protein sequence ID" value="POR39535.1"/>
    <property type="molecule type" value="Genomic_DNA"/>
</dbReference>
<dbReference type="Proteomes" id="UP000237481">
    <property type="component" value="Unassembled WGS sequence"/>
</dbReference>
<comment type="caution">
    <text evidence="1">The sequence shown here is derived from an EMBL/GenBank/DDBJ whole genome shotgun (WGS) entry which is preliminary data.</text>
</comment>
<sequence>MATPGCDQLTILSYAWCRPLMRPLMQWRAGKGEEFVRDGQVKNTAMKRCVSTTTLSIKSQSSVG</sequence>
<reference evidence="1 2" key="1">
    <citation type="submission" date="2018-01" db="EMBL/GenBank/DDBJ databases">
        <title>Harnessing the power of phylogenomics to disentangle the directionality and signatures of interkingdom host jumping in the parasitic fungal genus Tolypocladium.</title>
        <authorList>
            <person name="Quandt C.A."/>
            <person name="Patterson W."/>
            <person name="Spatafora J.W."/>
        </authorList>
    </citation>
    <scope>NUCLEOTIDE SEQUENCE [LARGE SCALE GENOMIC DNA]</scope>
    <source>
        <strain evidence="1 2">NRBC 100945</strain>
    </source>
</reference>
<gene>
    <name evidence="1" type="ORF">TPAR_00273</name>
</gene>
<evidence type="ECO:0000313" key="2">
    <source>
        <dbReference type="Proteomes" id="UP000237481"/>
    </source>
</evidence>
<accession>A0A2S4LAR6</accession>
<keyword evidence="2" id="KW-1185">Reference proteome</keyword>